<accession>A0A914EJL7</accession>
<evidence type="ECO:0000313" key="5">
    <source>
        <dbReference type="WBParaSite" id="ACRNAN_scaffold888.g30336.t1"/>
    </source>
</evidence>
<dbReference type="PROSITE" id="PS50222">
    <property type="entry name" value="EF_HAND_2"/>
    <property type="match status" value="1"/>
</dbReference>
<dbReference type="GO" id="GO:0005509">
    <property type="term" value="F:calcium ion binding"/>
    <property type="evidence" value="ECO:0007669"/>
    <property type="project" value="InterPro"/>
</dbReference>
<evidence type="ECO:0000256" key="1">
    <source>
        <dbReference type="ARBA" id="ARBA00022723"/>
    </source>
</evidence>
<keyword evidence="1" id="KW-0479">Metal-binding</keyword>
<dbReference type="PANTHER" id="PTHR23055">
    <property type="entry name" value="CALCIUM BINDING PROTEINS"/>
    <property type="match status" value="1"/>
</dbReference>
<evidence type="ECO:0000259" key="3">
    <source>
        <dbReference type="PROSITE" id="PS50222"/>
    </source>
</evidence>
<name>A0A914EJL7_9BILA</name>
<dbReference type="WBParaSite" id="ACRNAN_scaffold888.g30336.t1">
    <property type="protein sequence ID" value="ACRNAN_scaffold888.g30336.t1"/>
    <property type="gene ID" value="ACRNAN_scaffold888.g30336"/>
</dbReference>
<keyword evidence="4" id="KW-1185">Reference proteome</keyword>
<sequence>MVAIKSDVDSLTDLQKIEPPERPDYDQLMAYCHGQFSKRWVKYMYAKFKNECPTGRMKLAEFKKLLGVYVPDRISDAYLERMFNAICYNSPKRDQITFKDLIECLSLLYMEDGRTHAEWTMRLINGRLDRVYFPEFNEFVKSVFMLVGREQMKRNNSVVLDCVDESTYHEISRRAMLIFKELDVHNQGYLTVEELEKYFSMKEPKKIRQ</sequence>
<dbReference type="InterPro" id="IPR011992">
    <property type="entry name" value="EF-hand-dom_pair"/>
</dbReference>
<dbReference type="InterPro" id="IPR002048">
    <property type="entry name" value="EF_hand_dom"/>
</dbReference>
<reference evidence="5" key="1">
    <citation type="submission" date="2022-11" db="UniProtKB">
        <authorList>
            <consortium name="WormBaseParasite"/>
        </authorList>
    </citation>
    <scope>IDENTIFICATION</scope>
</reference>
<dbReference type="AlphaFoldDB" id="A0A914EJL7"/>
<dbReference type="SUPFAM" id="SSF47473">
    <property type="entry name" value="EF-hand"/>
    <property type="match status" value="1"/>
</dbReference>
<evidence type="ECO:0000256" key="2">
    <source>
        <dbReference type="ARBA" id="ARBA00022737"/>
    </source>
</evidence>
<proteinExistence type="predicted"/>
<dbReference type="Gene3D" id="1.10.238.10">
    <property type="entry name" value="EF-hand"/>
    <property type="match status" value="1"/>
</dbReference>
<dbReference type="PANTHER" id="PTHR23055:SF171">
    <property type="entry name" value="EF-HAND DOMAIN-CONTAINING PROTEIN"/>
    <property type="match status" value="1"/>
</dbReference>
<protein>
    <submittedName>
        <fullName evidence="5">EF-hand domain-containing protein</fullName>
    </submittedName>
</protein>
<organism evidence="4 5">
    <name type="scientific">Acrobeloides nanus</name>
    <dbReference type="NCBI Taxonomy" id="290746"/>
    <lineage>
        <taxon>Eukaryota</taxon>
        <taxon>Metazoa</taxon>
        <taxon>Ecdysozoa</taxon>
        <taxon>Nematoda</taxon>
        <taxon>Chromadorea</taxon>
        <taxon>Rhabditida</taxon>
        <taxon>Tylenchina</taxon>
        <taxon>Cephalobomorpha</taxon>
        <taxon>Cephaloboidea</taxon>
        <taxon>Cephalobidae</taxon>
        <taxon>Acrobeloides</taxon>
    </lineage>
</organism>
<dbReference type="Proteomes" id="UP000887540">
    <property type="component" value="Unplaced"/>
</dbReference>
<evidence type="ECO:0000313" key="4">
    <source>
        <dbReference type="Proteomes" id="UP000887540"/>
    </source>
</evidence>
<dbReference type="InterPro" id="IPR028846">
    <property type="entry name" value="Recoverin"/>
</dbReference>
<keyword evidence="2" id="KW-0677">Repeat</keyword>
<feature type="domain" description="EF-hand" evidence="3">
    <location>
        <begin position="170"/>
        <end position="205"/>
    </location>
</feature>